<evidence type="ECO:0000256" key="7">
    <source>
        <dbReference type="ARBA" id="ARBA00022694"/>
    </source>
</evidence>
<keyword evidence="13" id="KW-1015">Disulfide bond</keyword>
<evidence type="ECO:0000256" key="10">
    <source>
        <dbReference type="ARBA" id="ARBA00023002"/>
    </source>
</evidence>
<evidence type="ECO:0000256" key="5">
    <source>
        <dbReference type="ARBA" id="ARBA00016895"/>
    </source>
</evidence>
<evidence type="ECO:0000256" key="11">
    <source>
        <dbReference type="ARBA" id="ARBA00023004"/>
    </source>
</evidence>
<evidence type="ECO:0000256" key="12">
    <source>
        <dbReference type="ARBA" id="ARBA00023014"/>
    </source>
</evidence>
<comment type="pathway">
    <text evidence="2">tRNA modification; tRNA-queuosine biosynthesis.</text>
</comment>
<evidence type="ECO:0000256" key="13">
    <source>
        <dbReference type="ARBA" id="ARBA00023157"/>
    </source>
</evidence>
<keyword evidence="6" id="KW-0004">4Fe-4S</keyword>
<keyword evidence="11" id="KW-0408">Iron</keyword>
<evidence type="ECO:0000256" key="16">
    <source>
        <dbReference type="ARBA" id="ARBA00047415"/>
    </source>
</evidence>
<dbReference type="Proteomes" id="UP000231382">
    <property type="component" value="Unassembled WGS sequence"/>
</dbReference>
<dbReference type="InterPro" id="IPR014729">
    <property type="entry name" value="Rossmann-like_a/b/a_fold"/>
</dbReference>
<keyword evidence="8" id="KW-0479">Metal-binding</keyword>
<evidence type="ECO:0000313" key="18">
    <source>
        <dbReference type="Proteomes" id="UP000231382"/>
    </source>
</evidence>
<dbReference type="UniPathway" id="UPA00392"/>
<dbReference type="GO" id="GO:0051539">
    <property type="term" value="F:4 iron, 4 sulfur cluster binding"/>
    <property type="evidence" value="ECO:0007669"/>
    <property type="project" value="UniProtKB-KW"/>
</dbReference>
<comment type="caution">
    <text evidence="17">The sequence shown here is derived from an EMBL/GenBank/DDBJ whole genome shotgun (WGS) entry which is preliminary data.</text>
</comment>
<keyword evidence="12" id="KW-0411">Iron-sulfur</keyword>
<evidence type="ECO:0000256" key="6">
    <source>
        <dbReference type="ARBA" id="ARBA00022485"/>
    </source>
</evidence>
<dbReference type="Gene3D" id="3.40.50.620">
    <property type="entry name" value="HUPs"/>
    <property type="match status" value="1"/>
</dbReference>
<dbReference type="PANTHER" id="PTHR36701">
    <property type="entry name" value="EPOXYQUEUOSINE REDUCTASE QUEH"/>
    <property type="match status" value="1"/>
</dbReference>
<dbReference type="GO" id="GO:0008616">
    <property type="term" value="P:tRNA queuosine(34) biosynthetic process"/>
    <property type="evidence" value="ECO:0007669"/>
    <property type="project" value="UniProtKB-UniPathway"/>
</dbReference>
<gene>
    <name evidence="17" type="ORF">COT78_02240</name>
</gene>
<keyword evidence="9" id="KW-0671">Queuosine biosynthesis</keyword>
<dbReference type="PANTHER" id="PTHR36701:SF1">
    <property type="entry name" value="EPOXYQUEUOSINE REDUCTASE QUEH"/>
    <property type="match status" value="1"/>
</dbReference>
<evidence type="ECO:0000256" key="9">
    <source>
        <dbReference type="ARBA" id="ARBA00022785"/>
    </source>
</evidence>
<keyword evidence="10" id="KW-0560">Oxidoreductase</keyword>
<dbReference type="AlphaFoldDB" id="A0A2H0W6H1"/>
<evidence type="ECO:0000313" key="17">
    <source>
        <dbReference type="EMBL" id="PIS07676.1"/>
    </source>
</evidence>
<dbReference type="EC" id="1.17.99.6" evidence="4"/>
<dbReference type="SUPFAM" id="SSF52402">
    <property type="entry name" value="Adenine nucleotide alpha hydrolases-like"/>
    <property type="match status" value="1"/>
</dbReference>
<proteinExistence type="inferred from homology"/>
<sequence>MFDQAKQTHFFKFIFIGVMTTSPPKIFVHTCCTACLSHVYSQLKLAGFEVISYYFHPEIGSQEEFDQRLADLRTFCEEHKIKLVIAEFQPQEFEKTIIPFKDRASLKFINDKERYRRRRCQICNSMVLQKTIEQAKKIRIKYFTTTLLCSPYKDHSQIIEISNEKSLDYSLNFYYEDFRKGYWKGRNYGRNHNVYLPTHCGCLESLKEKRLE</sequence>
<evidence type="ECO:0000256" key="3">
    <source>
        <dbReference type="ARBA" id="ARBA00008207"/>
    </source>
</evidence>
<evidence type="ECO:0000256" key="14">
    <source>
        <dbReference type="ARBA" id="ARBA00023284"/>
    </source>
</evidence>
<comment type="catalytic activity">
    <reaction evidence="16">
        <text>epoxyqueuosine(34) in tRNA + AH2 = queuosine(34) in tRNA + A + H2O</text>
        <dbReference type="Rhea" id="RHEA:32159"/>
        <dbReference type="Rhea" id="RHEA-COMP:18571"/>
        <dbReference type="Rhea" id="RHEA-COMP:18582"/>
        <dbReference type="ChEBI" id="CHEBI:13193"/>
        <dbReference type="ChEBI" id="CHEBI:15377"/>
        <dbReference type="ChEBI" id="CHEBI:17499"/>
        <dbReference type="ChEBI" id="CHEBI:194431"/>
        <dbReference type="ChEBI" id="CHEBI:194443"/>
        <dbReference type="EC" id="1.17.99.6"/>
    </reaction>
</comment>
<dbReference type="InterPro" id="IPR003828">
    <property type="entry name" value="QueH"/>
</dbReference>
<evidence type="ECO:0000256" key="4">
    <source>
        <dbReference type="ARBA" id="ARBA00012622"/>
    </source>
</evidence>
<keyword evidence="14" id="KW-0676">Redox-active center</keyword>
<evidence type="ECO:0000256" key="15">
    <source>
        <dbReference type="ARBA" id="ARBA00031446"/>
    </source>
</evidence>
<accession>A0A2H0W6H1</accession>
<evidence type="ECO:0000256" key="1">
    <source>
        <dbReference type="ARBA" id="ARBA00002268"/>
    </source>
</evidence>
<dbReference type="GO" id="GO:0046872">
    <property type="term" value="F:metal ion binding"/>
    <property type="evidence" value="ECO:0007669"/>
    <property type="project" value="UniProtKB-KW"/>
</dbReference>
<protein>
    <recommendedName>
        <fullName evidence="5">Epoxyqueuosine reductase QueH</fullName>
        <ecNumber evidence="4">1.17.99.6</ecNumber>
    </recommendedName>
    <alternativeName>
        <fullName evidence="15">Queuosine biosynthesis protein QueH</fullName>
    </alternativeName>
</protein>
<evidence type="ECO:0000256" key="8">
    <source>
        <dbReference type="ARBA" id="ARBA00022723"/>
    </source>
</evidence>
<comment type="function">
    <text evidence="1">Catalyzes the conversion of epoxyqueuosine (oQ) to queuosine (Q), which is a hypermodified base found in the wobble positions of tRNA(Asp), tRNA(Asn), tRNA(His) and tRNA(Tyr).</text>
</comment>
<reference evidence="18" key="1">
    <citation type="submission" date="2017-09" db="EMBL/GenBank/DDBJ databases">
        <title>Depth-based differentiation of microbial function through sediment-hosted aquifers and enrichment of novel symbionts in the deep terrestrial subsurface.</title>
        <authorList>
            <person name="Probst A.J."/>
            <person name="Ladd B."/>
            <person name="Jarett J.K."/>
            <person name="Geller-Mcgrath D.E."/>
            <person name="Sieber C.M.K."/>
            <person name="Emerson J.B."/>
            <person name="Anantharaman K."/>
            <person name="Thomas B.C."/>
            <person name="Malmstrom R."/>
            <person name="Stieglmeier M."/>
            <person name="Klingl A."/>
            <person name="Woyke T."/>
            <person name="Ryan C.M."/>
            <person name="Banfield J.F."/>
        </authorList>
    </citation>
    <scope>NUCLEOTIDE SEQUENCE [LARGE SCALE GENOMIC DNA]</scope>
</reference>
<keyword evidence="7" id="KW-0819">tRNA processing</keyword>
<dbReference type="Pfam" id="PF02677">
    <property type="entry name" value="QueH"/>
    <property type="match status" value="1"/>
</dbReference>
<dbReference type="GO" id="GO:0052693">
    <property type="term" value="F:epoxyqueuosine reductase activity"/>
    <property type="evidence" value="ECO:0007669"/>
    <property type="project" value="UniProtKB-EC"/>
</dbReference>
<comment type="similarity">
    <text evidence="3">Belongs to the QueH family.</text>
</comment>
<name>A0A2H0W6H1_9BACT</name>
<evidence type="ECO:0000256" key="2">
    <source>
        <dbReference type="ARBA" id="ARBA00004691"/>
    </source>
</evidence>
<organism evidence="17 18">
    <name type="scientific">Candidatus Berkelbacteria bacterium CG10_big_fil_rev_8_21_14_0_10_43_13</name>
    <dbReference type="NCBI Taxonomy" id="1974514"/>
    <lineage>
        <taxon>Bacteria</taxon>
        <taxon>Candidatus Berkelbacteria</taxon>
    </lineage>
</organism>
<dbReference type="EMBL" id="PEZW01000016">
    <property type="protein sequence ID" value="PIS07676.1"/>
    <property type="molecule type" value="Genomic_DNA"/>
</dbReference>